<evidence type="ECO:0000313" key="18">
    <source>
        <dbReference type="Proteomes" id="UP000066049"/>
    </source>
</evidence>
<dbReference type="SUPFAM" id="SSF64263">
    <property type="entry name" value="Prokaryotic ribosomal protein L17"/>
    <property type="match status" value="1"/>
</dbReference>
<evidence type="ECO:0000256" key="1">
    <source>
        <dbReference type="ARBA" id="ARBA00008777"/>
    </source>
</evidence>
<evidence type="ECO:0000313" key="11">
    <source>
        <dbReference type="EMBL" id="QPH85253.1"/>
    </source>
</evidence>
<protein>
    <recommendedName>
        <fullName evidence="4">Large ribosomal subunit protein bL17</fullName>
    </recommendedName>
</protein>
<reference evidence="7" key="7">
    <citation type="submission" date="2021-02" db="EMBL/GenBank/DDBJ databases">
        <title>Infant gut strain persistence is associated with maternal origin, phylogeny, and functional potential including surface adhesion and iron acquisition.</title>
        <authorList>
            <person name="Lou Y.C."/>
        </authorList>
    </citation>
    <scope>NUCLEOTIDE SEQUENCE</scope>
    <source>
        <strain evidence="7">L3_101_000G1_dasL3_101_000G1_concoct_7_sub</strain>
    </source>
</reference>
<evidence type="ECO:0000313" key="9">
    <source>
        <dbReference type="EMBL" id="OUT16862.1"/>
    </source>
</evidence>
<comment type="subunit">
    <text evidence="4">Part of the 50S ribosomal subunit. Contacts protein L32.</text>
</comment>
<evidence type="ECO:0000313" key="19">
    <source>
        <dbReference type="Proteomes" id="UP000195893"/>
    </source>
</evidence>
<dbReference type="PROSITE" id="PS01167">
    <property type="entry name" value="RIBOSOMAL_L17"/>
    <property type="match status" value="1"/>
</dbReference>
<dbReference type="PANTHER" id="PTHR14413">
    <property type="entry name" value="RIBOSOMAL PROTEIN L17"/>
    <property type="match status" value="1"/>
</dbReference>
<dbReference type="InterPro" id="IPR000456">
    <property type="entry name" value="Ribosomal_bL17"/>
</dbReference>
<dbReference type="Proteomes" id="UP000195893">
    <property type="component" value="Unassembled WGS sequence"/>
</dbReference>
<evidence type="ECO:0000313" key="27">
    <source>
        <dbReference type="Proteomes" id="UP000594630"/>
    </source>
</evidence>
<reference evidence="19 20" key="3">
    <citation type="submission" date="2017-04" db="EMBL/GenBank/DDBJ databases">
        <title>Complete genome of Campylobacter concisus ATCC 33237T and draft genomes for an additional eight well characterized C. concisus strains.</title>
        <authorList>
            <person name="Cornelius A.J."/>
            <person name="Miller W.G."/>
            <person name="Lastovica A.J."/>
            <person name="On S.L."/>
            <person name="French N.P."/>
            <person name="Vandenberg O."/>
            <person name="Biggs P.J."/>
        </authorList>
    </citation>
    <scope>NUCLEOTIDE SEQUENCE [LARGE SCALE GENOMIC DNA]</scope>
    <source>
        <strain evidence="10 19">Lasto127.99</strain>
        <strain evidence="9 21">Lasto205.94</strain>
        <strain evidence="8 20">Lasto28.99</strain>
    </source>
</reference>
<dbReference type="RefSeq" id="WP_002941584.1">
    <property type="nucleotide sequence ID" value="NZ_CABFLX010000028.1"/>
</dbReference>
<dbReference type="AlphaFoldDB" id="A0A0M3V2R0"/>
<dbReference type="EMBL" id="CP060707">
    <property type="protein sequence ID" value="QPH89833.1"/>
    <property type="molecule type" value="Genomic_DNA"/>
</dbReference>
<evidence type="ECO:0000256" key="4">
    <source>
        <dbReference type="HAMAP-Rule" id="MF_01368"/>
    </source>
</evidence>
<evidence type="ECO:0000313" key="21">
    <source>
        <dbReference type="Proteomes" id="UP000196534"/>
    </source>
</evidence>
<dbReference type="KEGG" id="ccoc:CCON33237_1728"/>
<evidence type="ECO:0000313" key="25">
    <source>
        <dbReference type="Proteomes" id="UP000594535"/>
    </source>
</evidence>
<evidence type="ECO:0000256" key="2">
    <source>
        <dbReference type="ARBA" id="ARBA00022980"/>
    </source>
</evidence>
<dbReference type="Pfam" id="PF01196">
    <property type="entry name" value="Ribosomal_L17"/>
    <property type="match status" value="1"/>
</dbReference>
<evidence type="ECO:0000313" key="8">
    <source>
        <dbReference type="EMBL" id="OUT11178.1"/>
    </source>
</evidence>
<evidence type="ECO:0000313" key="6">
    <source>
        <dbReference type="EMBL" id="ALF48368.1"/>
    </source>
</evidence>
<evidence type="ECO:0000313" key="20">
    <source>
        <dbReference type="Proteomes" id="UP000195967"/>
    </source>
</evidence>
<evidence type="ECO:0000313" key="17">
    <source>
        <dbReference type="EMBL" id="QPI07461.1"/>
    </source>
</evidence>
<accession>A0A0M3V2R0</accession>
<dbReference type="PANTHER" id="PTHR14413:SF16">
    <property type="entry name" value="LARGE RIBOSOMAL SUBUNIT PROTEIN BL17M"/>
    <property type="match status" value="1"/>
</dbReference>
<dbReference type="EMBL" id="NDYQ01000003">
    <property type="protein sequence ID" value="OUT18524.1"/>
    <property type="molecule type" value="Genomic_DNA"/>
</dbReference>
<evidence type="ECO:0000313" key="16">
    <source>
        <dbReference type="EMBL" id="QPH98410.1"/>
    </source>
</evidence>
<dbReference type="Proteomes" id="UP000594630">
    <property type="component" value="Chromosome"/>
</dbReference>
<dbReference type="Proteomes" id="UP000066049">
    <property type="component" value="Chromosome"/>
</dbReference>
<name>A0A0M3V2R0_9BACT</name>
<dbReference type="GO" id="GO:0006412">
    <property type="term" value="P:translation"/>
    <property type="evidence" value="ECO:0007669"/>
    <property type="project" value="UniProtKB-UniRule"/>
</dbReference>
<dbReference type="Proteomes" id="UP000594513">
    <property type="component" value="Chromosome"/>
</dbReference>
<organism evidence="6 18">
    <name type="scientific">Campylobacter concisus</name>
    <dbReference type="NCBI Taxonomy" id="199"/>
    <lineage>
        <taxon>Bacteria</taxon>
        <taxon>Pseudomonadati</taxon>
        <taxon>Campylobacterota</taxon>
        <taxon>Epsilonproteobacteria</taxon>
        <taxon>Campylobacterales</taxon>
        <taxon>Campylobacteraceae</taxon>
        <taxon>Campylobacter</taxon>
    </lineage>
</organism>
<dbReference type="Proteomes" id="UP000195967">
    <property type="component" value="Unassembled WGS sequence"/>
</dbReference>
<dbReference type="EMBL" id="CP012541">
    <property type="protein sequence ID" value="ALF48368.1"/>
    <property type="molecule type" value="Genomic_DNA"/>
</dbReference>
<sequence>MRHKHGYRKLGRTSSHRSALLKNLAIAIIKSEKIETTLPKAKELRSYVEKLITRARKGDSNAHRAVFASLQDKETTNKLVTEVAPKFKERNGGYTRIIKTRVRRGDAAEMAYIELVAE</sequence>
<dbReference type="Proteomes" id="UP000594404">
    <property type="component" value="Chromosome"/>
</dbReference>
<dbReference type="InterPro" id="IPR047859">
    <property type="entry name" value="Ribosomal_bL17_CS"/>
</dbReference>
<dbReference type="EMBL" id="CP049263">
    <property type="protein sequence ID" value="QPH98410.1"/>
    <property type="molecule type" value="Genomic_DNA"/>
</dbReference>
<evidence type="ECO:0000313" key="15">
    <source>
        <dbReference type="EMBL" id="QPH95580.1"/>
    </source>
</evidence>
<dbReference type="FunFam" id="3.90.1030.10:FF:000003">
    <property type="entry name" value="50S ribosomal protein L17"/>
    <property type="match status" value="1"/>
</dbReference>
<evidence type="ECO:0000313" key="22">
    <source>
        <dbReference type="Proteomes" id="UP000594404"/>
    </source>
</evidence>
<dbReference type="PATRIC" id="fig|199.248.peg.1781"/>
<dbReference type="Proteomes" id="UP000594508">
    <property type="component" value="Chromosome"/>
</dbReference>
<dbReference type="GO" id="GO:0003735">
    <property type="term" value="F:structural constituent of ribosome"/>
    <property type="evidence" value="ECO:0007669"/>
    <property type="project" value="InterPro"/>
</dbReference>
<comment type="similarity">
    <text evidence="1 4 5">Belongs to the bacterial ribosomal protein bL17 family.</text>
</comment>
<evidence type="ECO:0000313" key="7">
    <source>
        <dbReference type="EMBL" id="MBS5829268.1"/>
    </source>
</evidence>
<dbReference type="GO" id="GO:0022625">
    <property type="term" value="C:cytosolic large ribosomal subunit"/>
    <property type="evidence" value="ECO:0007669"/>
    <property type="project" value="TreeGrafter"/>
</dbReference>
<keyword evidence="2 4" id="KW-0689">Ribosomal protein</keyword>
<dbReference type="OMA" id="EHKRINT"/>
<dbReference type="EMBL" id="NDYO01000008">
    <property type="protein sequence ID" value="OUT11178.1"/>
    <property type="molecule type" value="Genomic_DNA"/>
</dbReference>
<dbReference type="EMBL" id="CP049272">
    <property type="protein sequence ID" value="QPH87023.1"/>
    <property type="molecule type" value="Genomic_DNA"/>
</dbReference>
<dbReference type="EMBL" id="CP049232">
    <property type="protein sequence ID" value="QPI07461.1"/>
    <property type="molecule type" value="Genomic_DNA"/>
</dbReference>
<dbReference type="Proteomes" id="UP000594707">
    <property type="component" value="Chromosome"/>
</dbReference>
<reference evidence="13" key="6">
    <citation type="submission" date="2020-08" db="EMBL/GenBank/DDBJ databases">
        <title>Analysis of Completed Campylobacter concisus Genomes Identified Genomospecies Features, Novel plasmids and Their Association with Severe Ulcerative Colitis.</title>
        <authorList>
            <person name="Zhang L."/>
        </authorList>
    </citation>
    <scope>NUCLEOTIDE SEQUENCE</scope>
    <source>
        <strain evidence="11">P10CDO-S2</strain>
        <strain evidence="13">P1CDO2</strain>
        <strain evidence="14">P1CDO3</strain>
        <strain evidence="12">P27CDO-S2</strain>
    </source>
</reference>
<dbReference type="EMBL" id="CP060705">
    <property type="protein sequence ID" value="QPH95580.1"/>
    <property type="molecule type" value="Genomic_DNA"/>
</dbReference>
<dbReference type="EMBL" id="CP049266">
    <property type="protein sequence ID" value="QPH92680.1"/>
    <property type="molecule type" value="Genomic_DNA"/>
</dbReference>
<dbReference type="Proteomes" id="UP000594535">
    <property type="component" value="Chromosome"/>
</dbReference>
<reference evidence="25 26" key="5">
    <citation type="journal article" date="2020" name="Microb. Genom.">
        <title>Analysis of complete Campylobacter concisus genomes identifies genomospecies features, secretion systems and novel plasmids and their association with severe ulcerative colitis.</title>
        <authorList>
            <person name="Liu F."/>
            <person name="Chen S."/>
            <person name="Luu L.D.W."/>
            <person name="Lee S.A."/>
            <person name="Tay A.C.Y."/>
            <person name="Wu R."/>
            <person name="Riordan S.M."/>
            <person name="Lan R."/>
            <person name="Liu L."/>
            <person name="Zhang L."/>
        </authorList>
    </citation>
    <scope>NUCLEOTIDE SEQUENCE [LARGE SCALE GENOMIC DNA]</scope>
    <source>
        <strain evidence="16 26">H16O-S1</strain>
        <strain evidence="17 25">H9O-S2</strain>
    </source>
</reference>
<reference evidence="22 23" key="4">
    <citation type="journal article" date="2018" name="Emerg. Microbes Infect.">
        <title>Genomic analysis of oral Campylobacter concisus strains identified a potential bacterial molecular marker associated with active Crohn's disease.</title>
        <authorList>
            <person name="Liu F."/>
            <person name="Ma R."/>
            <person name="Tay C.Y.A."/>
            <person name="Octavia S."/>
            <person name="Lan R."/>
            <person name="Chung H.K.L."/>
            <person name="Riordan S.M."/>
            <person name="Grimm M.C."/>
            <person name="Leong R.W."/>
            <person name="Tanaka M.M."/>
            <person name="Connor S."/>
            <person name="Zhang L."/>
        </authorList>
    </citation>
    <scope>NUCLEOTIDE SEQUENCE [LARGE SCALE GENOMIC DNA]</scope>
    <source>
        <strain evidence="16 26">H16O-S1</strain>
        <strain evidence="11 27">P10CDO-S2</strain>
        <strain evidence="15 28">P13UCO-S1</strain>
        <strain evidence="13 23">P1CDO2</strain>
        <strain evidence="14 22">P1CDO3</strain>
        <strain evidence="12 24">P27CDO-S2</strain>
    </source>
</reference>
<dbReference type="InterPro" id="IPR036373">
    <property type="entry name" value="Ribosomal_bL17_sf"/>
</dbReference>
<dbReference type="EMBL" id="JAHAKR010000003">
    <property type="protein sequence ID" value="MBS5829268.1"/>
    <property type="molecule type" value="Genomic_DNA"/>
</dbReference>
<evidence type="ECO:0000256" key="5">
    <source>
        <dbReference type="RuleBase" id="RU000660"/>
    </source>
</evidence>
<evidence type="ECO:0000313" key="26">
    <source>
        <dbReference type="Proteomes" id="UP000594571"/>
    </source>
</evidence>
<dbReference type="EMBL" id="NDYR01000018">
    <property type="protein sequence ID" value="OUT16862.1"/>
    <property type="molecule type" value="Genomic_DNA"/>
</dbReference>
<dbReference type="EMBL" id="CP049274">
    <property type="protein sequence ID" value="QPH85253.1"/>
    <property type="molecule type" value="Genomic_DNA"/>
</dbReference>
<reference evidence="18" key="1">
    <citation type="submission" date="2015-08" db="EMBL/GenBank/DDBJ databases">
        <title>Comparative genomics of the Campylobacter concisus group.</title>
        <authorList>
            <person name="Miller W.G."/>
            <person name="Yee E."/>
            <person name="Chapman M.H."/>
            <person name="Huynh S."/>
            <person name="Bono J.L."/>
            <person name="On S.L.W."/>
            <person name="St Leger J."/>
            <person name="Foster G."/>
            <person name="Parker C.T."/>
        </authorList>
    </citation>
    <scope>NUCLEOTIDE SEQUENCE [LARGE SCALE GENOMIC DNA]</scope>
    <source>
        <strain evidence="18">ATCC 33237</strain>
    </source>
</reference>
<keyword evidence="3 4" id="KW-0687">Ribonucleoprotein</keyword>
<evidence type="ECO:0000313" key="28">
    <source>
        <dbReference type="Proteomes" id="UP000594707"/>
    </source>
</evidence>
<gene>
    <name evidence="4 6" type="primary">rplQ</name>
    <name evidence="10" type="ORF">B9N60_02400</name>
    <name evidence="9" type="ORF">B9N61_08310</name>
    <name evidence="8" type="ORF">B9N62_07560</name>
    <name evidence="6" type="ORF">CCON33237_1728</name>
    <name evidence="16" type="ORF">CVS89_09180</name>
    <name evidence="13" type="ORF">CVT00_09350</name>
    <name evidence="14" type="ORF">CVT01_09315</name>
    <name evidence="11" type="ORF">CVT06_09235</name>
    <name evidence="15" type="ORF">CVT08_09320</name>
    <name evidence="12" type="ORF">CVT17_08615</name>
    <name evidence="17" type="ORF">G5B96_09100</name>
    <name evidence="7" type="ORF">KIC69_00355</name>
</gene>
<evidence type="ECO:0000313" key="10">
    <source>
        <dbReference type="EMBL" id="OUT18524.1"/>
    </source>
</evidence>
<dbReference type="NCBIfam" id="TIGR00059">
    <property type="entry name" value="L17"/>
    <property type="match status" value="1"/>
</dbReference>
<dbReference type="Gene3D" id="3.90.1030.10">
    <property type="entry name" value="Ribosomal protein L17"/>
    <property type="match status" value="1"/>
</dbReference>
<evidence type="ECO:0000313" key="14">
    <source>
        <dbReference type="EMBL" id="QPH92680.1"/>
    </source>
</evidence>
<dbReference type="Proteomes" id="UP000196534">
    <property type="component" value="Unassembled WGS sequence"/>
</dbReference>
<evidence type="ECO:0000313" key="24">
    <source>
        <dbReference type="Proteomes" id="UP000594513"/>
    </source>
</evidence>
<evidence type="ECO:0000313" key="23">
    <source>
        <dbReference type="Proteomes" id="UP000594508"/>
    </source>
</evidence>
<dbReference type="GeneID" id="28663409"/>
<evidence type="ECO:0000313" key="13">
    <source>
        <dbReference type="EMBL" id="QPH89833.1"/>
    </source>
</evidence>
<proteinExistence type="inferred from homology"/>
<dbReference type="SMR" id="A0A0M3V2R0"/>
<reference evidence="6" key="2">
    <citation type="submission" date="2016-07" db="EMBL/GenBank/DDBJ databases">
        <title>Comparative genomics of the Campylobacter concisus group.</title>
        <authorList>
            <person name="Miller W.G."/>
            <person name="Yee E."/>
            <person name="Chapman M.H."/>
            <person name="Huynh S."/>
            <person name="Bono J.L."/>
            <person name="On S.L.W."/>
            <person name="StLeger J."/>
            <person name="Foster G."/>
            <person name="Parker C.T."/>
        </authorList>
    </citation>
    <scope>NUCLEOTIDE SEQUENCE</scope>
    <source>
        <strain evidence="6">ATCC 33237</strain>
    </source>
</reference>
<evidence type="ECO:0000313" key="12">
    <source>
        <dbReference type="EMBL" id="QPH87023.1"/>
    </source>
</evidence>
<dbReference type="Proteomes" id="UP000594571">
    <property type="component" value="Chromosome"/>
</dbReference>
<dbReference type="Proteomes" id="UP000824019">
    <property type="component" value="Unassembled WGS sequence"/>
</dbReference>
<dbReference type="HAMAP" id="MF_01368">
    <property type="entry name" value="Ribosomal_bL17"/>
    <property type="match status" value="1"/>
</dbReference>
<evidence type="ECO:0000256" key="3">
    <source>
        <dbReference type="ARBA" id="ARBA00023274"/>
    </source>
</evidence>